<dbReference type="RefSeq" id="WP_054470959.1">
    <property type="nucleotide sequence ID" value="NZ_JAOCDZ010000018.1"/>
</dbReference>
<dbReference type="Proteomes" id="UP001161094">
    <property type="component" value="Unassembled WGS sequence"/>
</dbReference>
<feature type="region of interest" description="Disordered" evidence="1">
    <location>
        <begin position="1"/>
        <end position="21"/>
    </location>
</feature>
<organism evidence="3 4">
    <name type="scientific">Achromobacter spanius</name>
    <dbReference type="NCBI Taxonomy" id="217203"/>
    <lineage>
        <taxon>Bacteria</taxon>
        <taxon>Pseudomonadati</taxon>
        <taxon>Pseudomonadota</taxon>
        <taxon>Betaproteobacteria</taxon>
        <taxon>Burkholderiales</taxon>
        <taxon>Alcaligenaceae</taxon>
        <taxon>Achromobacter</taxon>
    </lineage>
</organism>
<dbReference type="CDD" id="cd00093">
    <property type="entry name" value="HTH_XRE"/>
    <property type="match status" value="1"/>
</dbReference>
<sequence length="82" mass="9098">MKQANDAVLVSPPNLERHNPDPNYLRQLLDEAGLSQQEAARRLGVSVRMMRYYLAEDDGKPAPYLVQFGLEALAAAGRKSQS</sequence>
<gene>
    <name evidence="3" type="ORF">N5D93_22770</name>
</gene>
<reference evidence="3" key="1">
    <citation type="submission" date="2022-09" db="EMBL/GenBank/DDBJ databases">
        <title>Intensive care unit water sources are persistently colonized with multi-drug resistant bacteria and are the site of extensive horizontal gene transfer of antibiotic resistance genes.</title>
        <authorList>
            <person name="Diorio-Toth L."/>
        </authorList>
    </citation>
    <scope>NUCLEOTIDE SEQUENCE</scope>
    <source>
        <strain evidence="3">GD03843</strain>
    </source>
</reference>
<feature type="domain" description="HTH cro/C1-type" evidence="2">
    <location>
        <begin position="25"/>
        <end position="53"/>
    </location>
</feature>
<evidence type="ECO:0000313" key="3">
    <source>
        <dbReference type="EMBL" id="MDH0738659.1"/>
    </source>
</evidence>
<dbReference type="EMBL" id="JAOCDZ010000018">
    <property type="protein sequence ID" value="MDH0738659.1"/>
    <property type="molecule type" value="Genomic_DNA"/>
</dbReference>
<dbReference type="SUPFAM" id="SSF47413">
    <property type="entry name" value="lambda repressor-like DNA-binding domains"/>
    <property type="match status" value="1"/>
</dbReference>
<dbReference type="Gene3D" id="1.10.260.40">
    <property type="entry name" value="lambda repressor-like DNA-binding domains"/>
    <property type="match status" value="1"/>
</dbReference>
<accession>A0AA42LSB1</accession>
<evidence type="ECO:0000256" key="1">
    <source>
        <dbReference type="SAM" id="MobiDB-lite"/>
    </source>
</evidence>
<evidence type="ECO:0000313" key="4">
    <source>
        <dbReference type="Proteomes" id="UP001161094"/>
    </source>
</evidence>
<protein>
    <submittedName>
        <fullName evidence="3">Helix-turn-helix transcriptional regulator</fullName>
    </submittedName>
</protein>
<dbReference type="PROSITE" id="PS50943">
    <property type="entry name" value="HTH_CROC1"/>
    <property type="match status" value="1"/>
</dbReference>
<dbReference type="AlphaFoldDB" id="A0AA42LSB1"/>
<dbReference type="InterPro" id="IPR010982">
    <property type="entry name" value="Lambda_DNA-bd_dom_sf"/>
</dbReference>
<dbReference type="GO" id="GO:0003677">
    <property type="term" value="F:DNA binding"/>
    <property type="evidence" value="ECO:0007669"/>
    <property type="project" value="InterPro"/>
</dbReference>
<comment type="caution">
    <text evidence="3">The sequence shown here is derived from an EMBL/GenBank/DDBJ whole genome shotgun (WGS) entry which is preliminary data.</text>
</comment>
<name>A0AA42LSB1_9BURK</name>
<dbReference type="InterPro" id="IPR001387">
    <property type="entry name" value="Cro/C1-type_HTH"/>
</dbReference>
<dbReference type="Pfam" id="PF01381">
    <property type="entry name" value="HTH_3"/>
    <property type="match status" value="1"/>
</dbReference>
<evidence type="ECO:0000259" key="2">
    <source>
        <dbReference type="PROSITE" id="PS50943"/>
    </source>
</evidence>
<proteinExistence type="predicted"/>